<accession>G9WU08</accession>
<dbReference type="PROSITE" id="PS01334">
    <property type="entry name" value="PYRASE_CYS"/>
    <property type="match status" value="1"/>
</dbReference>
<dbReference type="Pfam" id="PF01470">
    <property type="entry name" value="Peptidase_C15"/>
    <property type="match status" value="2"/>
</dbReference>
<keyword evidence="13" id="KW-1185">Reference proteome</keyword>
<comment type="similarity">
    <text evidence="4 9">Belongs to the peptidase C15 family.</text>
</comment>
<dbReference type="RefSeq" id="WP_009536409.1">
    <property type="nucleotide sequence ID" value="NZ_JH414504.1"/>
</dbReference>
<dbReference type="GO" id="GO:0016920">
    <property type="term" value="F:pyroglutamyl-peptidase activity"/>
    <property type="evidence" value="ECO:0007669"/>
    <property type="project" value="UniProtKB-UniRule"/>
</dbReference>
<comment type="subcellular location">
    <subcellularLocation>
        <location evidence="3 9">Cytoplasm</location>
    </subcellularLocation>
</comment>
<dbReference type="EMBL" id="AFZD01000016">
    <property type="protein sequence ID" value="EHL12211.1"/>
    <property type="molecule type" value="Genomic_DNA"/>
</dbReference>
<dbReference type="MEROPS" id="C15.001"/>
<keyword evidence="5 9" id="KW-0963">Cytoplasm</keyword>
<dbReference type="GO" id="GO:0005829">
    <property type="term" value="C:cytosol"/>
    <property type="evidence" value="ECO:0007669"/>
    <property type="project" value="InterPro"/>
</dbReference>
<feature type="active site" evidence="9 11">
    <location>
        <position position="142"/>
    </location>
</feature>
<dbReference type="InterPro" id="IPR033693">
    <property type="entry name" value="PGPEP1_Glu_AS"/>
</dbReference>
<feature type="active site" evidence="9 10">
    <location>
        <position position="79"/>
    </location>
</feature>
<dbReference type="PATRIC" id="fig|796944.3.peg.1232"/>
<dbReference type="PANTHER" id="PTHR23402:SF1">
    <property type="entry name" value="PYROGLUTAMYL-PEPTIDASE I"/>
    <property type="match status" value="1"/>
</dbReference>
<keyword evidence="8 9" id="KW-0788">Thiol protease</keyword>
<dbReference type="EC" id="3.4.19.3" evidence="9"/>
<dbReference type="InterPro" id="IPR029762">
    <property type="entry name" value="PGP-I_bact-type"/>
</dbReference>
<evidence type="ECO:0000313" key="12">
    <source>
        <dbReference type="EMBL" id="EHL12211.1"/>
    </source>
</evidence>
<dbReference type="CDD" id="cd00501">
    <property type="entry name" value="Peptidase_C15"/>
    <property type="match status" value="1"/>
</dbReference>
<dbReference type="HOGENOM" id="CLU_043960_4_0_9"/>
<dbReference type="Gene3D" id="3.40.630.20">
    <property type="entry name" value="Peptidase C15, pyroglutamyl peptidase I-like"/>
    <property type="match status" value="1"/>
</dbReference>
<evidence type="ECO:0000256" key="2">
    <source>
        <dbReference type="ARBA" id="ARBA00002280"/>
    </source>
</evidence>
<evidence type="ECO:0000256" key="10">
    <source>
        <dbReference type="PROSITE-ProRule" id="PRU10076"/>
    </source>
</evidence>
<dbReference type="Proteomes" id="UP000003527">
    <property type="component" value="Unassembled WGS sequence"/>
</dbReference>
<dbReference type="HAMAP" id="MF_00417">
    <property type="entry name" value="Pyrrolid_peptidase"/>
    <property type="match status" value="1"/>
</dbReference>
<evidence type="ECO:0000256" key="7">
    <source>
        <dbReference type="ARBA" id="ARBA00022801"/>
    </source>
</evidence>
<dbReference type="PRINTS" id="PR00706">
    <property type="entry name" value="PYROGLUPTASE"/>
</dbReference>
<evidence type="ECO:0000256" key="1">
    <source>
        <dbReference type="ARBA" id="ARBA00001770"/>
    </source>
</evidence>
<evidence type="ECO:0000256" key="9">
    <source>
        <dbReference type="HAMAP-Rule" id="MF_00417"/>
    </source>
</evidence>
<keyword evidence="7 9" id="KW-0378">Hydrolase</keyword>
<sequence length="237" mass="26373">MKKLLLTAFTPFDGERINPALEAVKLVKDKIGKLKIVKLEVPTVFGKSIETVREAIEREKPDFVLSIGQAGGRAEITPERVAINLNDARIPDNEGNQPIDEPIFPDGENAYFSTLPVKAMVEAIRKEGLPSSLSNSAGTYVCNHLMYEVLYYLDKNYSLKKKSFTQRDTSSLLFSEEERSSVVKAGFIHVPYIPEQVKDKKEMPALPLSDIVRGLEAAILAVEENELDLKKAFGSEC</sequence>
<protein>
    <recommendedName>
        <fullName evidence="9">Pyrrolidone-carboxylate peptidase</fullName>
        <ecNumber evidence="9">3.4.19.3</ecNumber>
    </recommendedName>
    <alternativeName>
        <fullName evidence="9">5-oxoprolyl-peptidase</fullName>
    </alternativeName>
    <alternativeName>
        <fullName evidence="9">Pyroglutamyl-peptidase I</fullName>
        <shortName evidence="9">PGP-I</shortName>
        <shortName evidence="9">Pyrase</shortName>
    </alternativeName>
</protein>
<dbReference type="FunFam" id="3.40.630.20:FF:000001">
    <property type="entry name" value="Pyrrolidone-carboxylate peptidase"/>
    <property type="match status" value="1"/>
</dbReference>
<organism evidence="12 13">
    <name type="scientific">Oribacterium asaccharolyticum ACB7</name>
    <dbReference type="NCBI Taxonomy" id="796944"/>
    <lineage>
        <taxon>Bacteria</taxon>
        <taxon>Bacillati</taxon>
        <taxon>Bacillota</taxon>
        <taxon>Clostridia</taxon>
        <taxon>Lachnospirales</taxon>
        <taxon>Lachnospiraceae</taxon>
        <taxon>Oribacterium</taxon>
    </lineage>
</organism>
<dbReference type="GO" id="GO:0006508">
    <property type="term" value="P:proteolysis"/>
    <property type="evidence" value="ECO:0007669"/>
    <property type="project" value="UniProtKB-KW"/>
</dbReference>
<dbReference type="NCBIfam" id="NF009676">
    <property type="entry name" value="PRK13197.1"/>
    <property type="match status" value="1"/>
</dbReference>
<dbReference type="InterPro" id="IPR036440">
    <property type="entry name" value="Peptidase_C15-like_sf"/>
</dbReference>
<dbReference type="PROSITE" id="PS01333">
    <property type="entry name" value="PYRASE_GLU"/>
    <property type="match status" value="1"/>
</dbReference>
<reference evidence="12 13" key="1">
    <citation type="submission" date="2011-08" db="EMBL/GenBank/DDBJ databases">
        <title>The Genome Sequence of Oribacterium sp. ACB7.</title>
        <authorList>
            <consortium name="The Broad Institute Genome Sequencing Platform"/>
            <person name="Earl A."/>
            <person name="Ward D."/>
            <person name="Feldgarden M."/>
            <person name="Gevers D."/>
            <person name="Sizova M."/>
            <person name="Hazen A."/>
            <person name="Epstein S."/>
            <person name="Young S.K."/>
            <person name="Zeng Q."/>
            <person name="Gargeya S."/>
            <person name="Fitzgerald M."/>
            <person name="Haas B."/>
            <person name="Abouelleil A."/>
            <person name="Alvarado L."/>
            <person name="Arachchi H.M."/>
            <person name="Berlin A."/>
            <person name="Brown A."/>
            <person name="Chapman S.B."/>
            <person name="Chen Z."/>
            <person name="Dunbar C."/>
            <person name="Freedman E."/>
            <person name="Gearin G."/>
            <person name="Gellesch M."/>
            <person name="Goldberg J."/>
            <person name="Griggs A."/>
            <person name="Gujja S."/>
            <person name="Heiman D."/>
            <person name="Howarth C."/>
            <person name="Larson L."/>
            <person name="Lui A."/>
            <person name="MacDonald P.J.P."/>
            <person name="Montmayeur A."/>
            <person name="Murphy C."/>
            <person name="Neiman D."/>
            <person name="Pearson M."/>
            <person name="Priest M."/>
            <person name="Roberts A."/>
            <person name="Saif S."/>
            <person name="Shea T."/>
            <person name="Shenoy N."/>
            <person name="Sisk P."/>
            <person name="Stolte C."/>
            <person name="Sykes S."/>
            <person name="Wortman J."/>
            <person name="Nusbaum C."/>
            <person name="Birren B."/>
        </authorList>
    </citation>
    <scope>NUCLEOTIDE SEQUENCE [LARGE SCALE GENOMIC DNA]</scope>
    <source>
        <strain evidence="12 13">ACB7</strain>
    </source>
</reference>
<comment type="function">
    <text evidence="2 9">Removes 5-oxoproline from various penultimate amino acid residues except L-proline.</text>
</comment>
<gene>
    <name evidence="9" type="primary">pcp</name>
    <name evidence="12" type="ORF">HMPREF9624_00518</name>
</gene>
<evidence type="ECO:0000256" key="5">
    <source>
        <dbReference type="ARBA" id="ARBA00022490"/>
    </source>
</evidence>
<comment type="caution">
    <text evidence="12">The sequence shown here is derived from an EMBL/GenBank/DDBJ whole genome shotgun (WGS) entry which is preliminary data.</text>
</comment>
<dbReference type="SUPFAM" id="SSF53182">
    <property type="entry name" value="Pyrrolidone carboxyl peptidase (pyroglutamate aminopeptidase)"/>
    <property type="match status" value="1"/>
</dbReference>
<dbReference type="InterPro" id="IPR033694">
    <property type="entry name" value="PGPEP1_Cys_AS"/>
</dbReference>
<keyword evidence="6 9" id="KW-0645">Protease</keyword>
<dbReference type="InterPro" id="IPR000816">
    <property type="entry name" value="Peptidase_C15"/>
</dbReference>
<feature type="active site" evidence="9">
    <location>
        <position position="189"/>
    </location>
</feature>
<dbReference type="PANTHER" id="PTHR23402">
    <property type="entry name" value="PROTEASE FAMILY C15 PYROGLUTAMYL-PEPTIDASE I-RELATED"/>
    <property type="match status" value="1"/>
</dbReference>
<evidence type="ECO:0000313" key="13">
    <source>
        <dbReference type="Proteomes" id="UP000003527"/>
    </source>
</evidence>
<comment type="catalytic activity">
    <reaction evidence="1 9 10">
        <text>Release of an N-terminal pyroglutamyl group from a polypeptide, the second amino acid generally not being Pro.</text>
        <dbReference type="EC" id="3.4.19.3"/>
    </reaction>
</comment>
<comment type="subunit">
    <text evidence="9">Homotetramer.</text>
</comment>
<evidence type="ECO:0000256" key="8">
    <source>
        <dbReference type="ARBA" id="ARBA00022807"/>
    </source>
</evidence>
<dbReference type="AlphaFoldDB" id="G9WU08"/>
<dbReference type="InterPro" id="IPR016125">
    <property type="entry name" value="Peptidase_C15-like"/>
</dbReference>
<evidence type="ECO:0000256" key="11">
    <source>
        <dbReference type="PROSITE-ProRule" id="PRU10077"/>
    </source>
</evidence>
<evidence type="ECO:0000256" key="3">
    <source>
        <dbReference type="ARBA" id="ARBA00004496"/>
    </source>
</evidence>
<proteinExistence type="inferred from homology"/>
<evidence type="ECO:0000256" key="4">
    <source>
        <dbReference type="ARBA" id="ARBA00006641"/>
    </source>
</evidence>
<dbReference type="PIRSF" id="PIRSF015592">
    <property type="entry name" value="Prld-crbxl_pptds"/>
    <property type="match status" value="1"/>
</dbReference>
<name>G9WU08_9FIRM</name>
<evidence type="ECO:0000256" key="6">
    <source>
        <dbReference type="ARBA" id="ARBA00022670"/>
    </source>
</evidence>